<evidence type="ECO:0000256" key="8">
    <source>
        <dbReference type="ARBA" id="ARBA00023157"/>
    </source>
</evidence>
<dbReference type="PROSITE" id="PS51461">
    <property type="entry name" value="NC1_FIB"/>
    <property type="match status" value="1"/>
</dbReference>
<dbReference type="AlphaFoldDB" id="A0A8C4QFK4"/>
<dbReference type="InterPro" id="IPR000885">
    <property type="entry name" value="Fib_collagen_C"/>
</dbReference>
<proteinExistence type="predicted"/>
<keyword evidence="4" id="KW-0479">Metal-binding</keyword>
<feature type="compositionally biased region" description="Pro residues" evidence="10">
    <location>
        <begin position="237"/>
        <end position="252"/>
    </location>
</feature>
<evidence type="ECO:0000256" key="5">
    <source>
        <dbReference type="ARBA" id="ARBA00022737"/>
    </source>
</evidence>
<reference evidence="12" key="1">
    <citation type="submission" date="2025-08" db="UniProtKB">
        <authorList>
            <consortium name="Ensembl"/>
        </authorList>
    </citation>
    <scope>IDENTIFICATION</scope>
</reference>
<dbReference type="GeneTree" id="ENSGT00940000155224"/>
<feature type="region of interest" description="Disordered" evidence="10">
    <location>
        <begin position="1"/>
        <end position="258"/>
    </location>
</feature>
<evidence type="ECO:0000256" key="10">
    <source>
        <dbReference type="SAM" id="MobiDB-lite"/>
    </source>
</evidence>
<evidence type="ECO:0000256" key="3">
    <source>
        <dbReference type="ARBA" id="ARBA00022530"/>
    </source>
</evidence>
<evidence type="ECO:0000256" key="7">
    <source>
        <dbReference type="ARBA" id="ARBA00023119"/>
    </source>
</evidence>
<dbReference type="FunFam" id="2.60.120.1000:FF:000001">
    <property type="entry name" value="Collagen alpha-1 type I chain"/>
    <property type="match status" value="1"/>
</dbReference>
<keyword evidence="2" id="KW-0964">Secreted</keyword>
<dbReference type="OMA" id="QAWKEND"/>
<evidence type="ECO:0000259" key="11">
    <source>
        <dbReference type="PROSITE" id="PS51461"/>
    </source>
</evidence>
<keyword evidence="13" id="KW-1185">Reference proteome</keyword>
<feature type="compositionally biased region" description="Low complexity" evidence="10">
    <location>
        <begin position="208"/>
        <end position="217"/>
    </location>
</feature>
<feature type="compositionally biased region" description="Basic and acidic residues" evidence="10">
    <location>
        <begin position="151"/>
        <end position="165"/>
    </location>
</feature>
<evidence type="ECO:0000256" key="2">
    <source>
        <dbReference type="ARBA" id="ARBA00022525"/>
    </source>
</evidence>
<keyword evidence="8" id="KW-1015">Disulfide bond</keyword>
<dbReference type="GO" id="GO:0005576">
    <property type="term" value="C:extracellular region"/>
    <property type="evidence" value="ECO:0007669"/>
    <property type="project" value="UniProtKB-SubCell"/>
</dbReference>
<dbReference type="InterPro" id="IPR008160">
    <property type="entry name" value="Collagen"/>
</dbReference>
<keyword evidence="5" id="KW-0677">Repeat</keyword>
<sequence length="524" mass="53673">MGAVGPPGAQGLSGNRGIVGLPGQRGERGFPGLPGPSGKPGKQGTPGVSGERGPPGPVGPPGLTGPTGESGQVGSPGADGAPGRDGSTGSKGARGETGPAGQAGPHGPPGITGPVGQVGKTGDRGETGPQGPMGPAGPAGARGMPGPQGARGEKGETGDFGERGLKGHRGFTGLQGLPGPPGPTGDNGPSGSDGPSGPRGSPGPTGPPGKDGNNGIPGPIGPPGPRGRTGDIGPSGPAGPPGQAGPPGPPGPGIDLSAIAGVGQTEKAPDPMRYFRSDQATHELRQHDAEVDATLKTLSNQIESIRNPEGSRKNPVRTCRDLKLTHPSWKSGDFWIDPNQGCTLDAIKVFCNMEFGETCVYPTQSSLPRKQAWKENDGKKHKHVWFGEHMSGGIHFDYGDESLLPNTATIQITFLRLLSTEASQNITYHCKNSIAYMDAERGNLKKALILQGSNDVEILAEGNNRFTYKALEDGCTRHTGNWEKTVLEYHTKKTSYLPIVDVAIMDIGGPDQEFSLDIGPVCFV</sequence>
<comment type="subcellular location">
    <subcellularLocation>
        <location evidence="1">Secreted</location>
    </subcellularLocation>
</comment>
<name>A0A8C4QFK4_EPTBU</name>
<feature type="domain" description="Fibrillar collagen NC1" evidence="11">
    <location>
        <begin position="289"/>
        <end position="524"/>
    </location>
</feature>
<keyword evidence="7" id="KW-0176">Collagen</keyword>
<keyword evidence="9" id="KW-0379">Hydroxylation</keyword>
<evidence type="ECO:0000313" key="12">
    <source>
        <dbReference type="Ensembl" id="ENSEBUP00000014749.1"/>
    </source>
</evidence>
<dbReference type="GO" id="GO:0005581">
    <property type="term" value="C:collagen trimer"/>
    <property type="evidence" value="ECO:0007669"/>
    <property type="project" value="UniProtKB-KW"/>
</dbReference>
<dbReference type="Pfam" id="PF01410">
    <property type="entry name" value="COLFI"/>
    <property type="match status" value="1"/>
</dbReference>
<reference evidence="12" key="2">
    <citation type="submission" date="2025-09" db="UniProtKB">
        <authorList>
            <consortium name="Ensembl"/>
        </authorList>
    </citation>
    <scope>IDENTIFICATION</scope>
</reference>
<accession>A0A8C4QFK4</accession>
<dbReference type="Gene3D" id="2.60.120.1000">
    <property type="match status" value="1"/>
</dbReference>
<dbReference type="Proteomes" id="UP000694388">
    <property type="component" value="Unplaced"/>
</dbReference>
<dbReference type="GO" id="GO:0005201">
    <property type="term" value="F:extracellular matrix structural constituent"/>
    <property type="evidence" value="ECO:0007669"/>
    <property type="project" value="InterPro"/>
</dbReference>
<feature type="compositionally biased region" description="Low complexity" evidence="10">
    <location>
        <begin position="136"/>
        <end position="150"/>
    </location>
</feature>
<feature type="compositionally biased region" description="Low complexity" evidence="10">
    <location>
        <begin position="184"/>
        <end position="199"/>
    </location>
</feature>
<evidence type="ECO:0000256" key="9">
    <source>
        <dbReference type="ARBA" id="ARBA00023278"/>
    </source>
</evidence>
<dbReference type="Ensembl" id="ENSEBUT00000015325.1">
    <property type="protein sequence ID" value="ENSEBUP00000014749.1"/>
    <property type="gene ID" value="ENSEBUG00000009293.1"/>
</dbReference>
<keyword evidence="6" id="KW-0106">Calcium</keyword>
<evidence type="ECO:0000256" key="4">
    <source>
        <dbReference type="ARBA" id="ARBA00022723"/>
    </source>
</evidence>
<dbReference type="PANTHER" id="PTHR24637:SF421">
    <property type="entry name" value="CUTICLE COLLAGEN DPY-2"/>
    <property type="match status" value="1"/>
</dbReference>
<dbReference type="SMART" id="SM00038">
    <property type="entry name" value="COLFI"/>
    <property type="match status" value="1"/>
</dbReference>
<organism evidence="12 13">
    <name type="scientific">Eptatretus burgeri</name>
    <name type="common">Inshore hagfish</name>
    <dbReference type="NCBI Taxonomy" id="7764"/>
    <lineage>
        <taxon>Eukaryota</taxon>
        <taxon>Metazoa</taxon>
        <taxon>Chordata</taxon>
        <taxon>Craniata</taxon>
        <taxon>Vertebrata</taxon>
        <taxon>Cyclostomata</taxon>
        <taxon>Myxini</taxon>
        <taxon>Myxiniformes</taxon>
        <taxon>Myxinidae</taxon>
        <taxon>Eptatretinae</taxon>
        <taxon>Eptatretus</taxon>
    </lineage>
</organism>
<evidence type="ECO:0000256" key="6">
    <source>
        <dbReference type="ARBA" id="ARBA00022837"/>
    </source>
</evidence>
<feature type="compositionally biased region" description="Low complexity" evidence="10">
    <location>
        <begin position="39"/>
        <end position="52"/>
    </location>
</feature>
<dbReference type="GO" id="GO:0046872">
    <property type="term" value="F:metal ion binding"/>
    <property type="evidence" value="ECO:0007669"/>
    <property type="project" value="UniProtKB-KW"/>
</dbReference>
<keyword evidence="3" id="KW-0272">Extracellular matrix</keyword>
<evidence type="ECO:0000256" key="1">
    <source>
        <dbReference type="ARBA" id="ARBA00004613"/>
    </source>
</evidence>
<dbReference type="Pfam" id="PF01391">
    <property type="entry name" value="Collagen"/>
    <property type="match status" value="3"/>
</dbReference>
<dbReference type="PANTHER" id="PTHR24637">
    <property type="entry name" value="COLLAGEN"/>
    <property type="match status" value="1"/>
</dbReference>
<protein>
    <submittedName>
        <fullName evidence="12">Collagen type II alpha 1 chain</fullName>
    </submittedName>
</protein>
<evidence type="ECO:0000313" key="13">
    <source>
        <dbReference type="Proteomes" id="UP000694388"/>
    </source>
</evidence>